<sequence>MGISVRNIELCPLVYYDDYDGRGLLLAIEQGLLLELNEQETQILSRLLREWRNVPLQERKGYEKEEMALLERLRGHQLITQPFKHLPAHPSATPGHQALVKRPRAKNRLQERLLGAGEILAVLNRLRTDFSSAYHYLHVLQQTRNTAAIHTEHEAFQRANQEYWVYRLVTGCFERKVARLLGQTADEEGLCLVKGFALCAYLLTLGIEAQVVIARPIYGSRSSFKLHAWVEIQGKPFNEHPNIHDGFRVICAFPPF</sequence>
<feature type="domain" description="Microcin J25-processing protein McjB C-terminal" evidence="1">
    <location>
        <begin position="185"/>
        <end position="250"/>
    </location>
</feature>
<name>A0A402BLB5_9CHLR</name>
<dbReference type="Pfam" id="PF13471">
    <property type="entry name" value="Transglut_core3"/>
    <property type="match status" value="1"/>
</dbReference>
<dbReference type="Proteomes" id="UP000287171">
    <property type="component" value="Unassembled WGS sequence"/>
</dbReference>
<dbReference type="RefSeq" id="WP_126632120.1">
    <property type="nucleotide sequence ID" value="NZ_BIFT01000003.1"/>
</dbReference>
<reference evidence="3" key="1">
    <citation type="submission" date="2018-12" db="EMBL/GenBank/DDBJ databases">
        <title>Tengunoibacter tsumagoiensis gen. nov., sp. nov., Dictyobacter kobayashii sp. nov., D. alpinus sp. nov., and D. joshuensis sp. nov. and description of Dictyobacteraceae fam. nov. within the order Ktedonobacterales isolated from Tengu-no-mugimeshi.</title>
        <authorList>
            <person name="Wang C.M."/>
            <person name="Zheng Y."/>
            <person name="Sakai Y."/>
            <person name="Toyoda A."/>
            <person name="Minakuchi Y."/>
            <person name="Abe K."/>
            <person name="Yokota A."/>
            <person name="Yabe S."/>
        </authorList>
    </citation>
    <scope>NUCLEOTIDE SEQUENCE [LARGE SCALE GENOMIC DNA]</scope>
    <source>
        <strain evidence="3">Uno16</strain>
    </source>
</reference>
<organism evidence="2 3">
    <name type="scientific">Dictyobacter alpinus</name>
    <dbReference type="NCBI Taxonomy" id="2014873"/>
    <lineage>
        <taxon>Bacteria</taxon>
        <taxon>Bacillati</taxon>
        <taxon>Chloroflexota</taxon>
        <taxon>Ktedonobacteria</taxon>
        <taxon>Ktedonobacterales</taxon>
        <taxon>Dictyobacteraceae</taxon>
        <taxon>Dictyobacter</taxon>
    </lineage>
</organism>
<evidence type="ECO:0000259" key="1">
    <source>
        <dbReference type="Pfam" id="PF13471"/>
    </source>
</evidence>
<accession>A0A402BLB5</accession>
<gene>
    <name evidence="2" type="ORF">KDA_76060</name>
</gene>
<protein>
    <recommendedName>
        <fullName evidence="1">Microcin J25-processing protein McjB C-terminal domain-containing protein</fullName>
    </recommendedName>
</protein>
<keyword evidence="3" id="KW-1185">Reference proteome</keyword>
<evidence type="ECO:0000313" key="3">
    <source>
        <dbReference type="Proteomes" id="UP000287171"/>
    </source>
</evidence>
<dbReference type="OrthoDB" id="162866at2"/>
<evidence type="ECO:0000313" key="2">
    <source>
        <dbReference type="EMBL" id="GCE32122.1"/>
    </source>
</evidence>
<dbReference type="EMBL" id="BIFT01000003">
    <property type="protein sequence ID" value="GCE32122.1"/>
    <property type="molecule type" value="Genomic_DNA"/>
</dbReference>
<comment type="caution">
    <text evidence="2">The sequence shown here is derived from an EMBL/GenBank/DDBJ whole genome shotgun (WGS) entry which is preliminary data.</text>
</comment>
<proteinExistence type="predicted"/>
<dbReference type="InterPro" id="IPR032708">
    <property type="entry name" value="McjB_C"/>
</dbReference>
<dbReference type="AlphaFoldDB" id="A0A402BLB5"/>